<dbReference type="HAMAP" id="MF_02216">
    <property type="entry name" value="UbiK"/>
    <property type="match status" value="1"/>
</dbReference>
<dbReference type="GO" id="GO:0005829">
    <property type="term" value="C:cytosol"/>
    <property type="evidence" value="ECO:0007669"/>
    <property type="project" value="TreeGrafter"/>
</dbReference>
<dbReference type="PANTHER" id="PTHR38040:SF1">
    <property type="entry name" value="UBIQUINONE BIOSYNTHESIS ACCESSORY FACTOR UBIK"/>
    <property type="match status" value="1"/>
</dbReference>
<dbReference type="Proteomes" id="UP000262073">
    <property type="component" value="Chromosome"/>
</dbReference>
<dbReference type="NCBIfam" id="NF047835">
    <property type="entry name" value="UbiqAccUbiK"/>
    <property type="match status" value="1"/>
</dbReference>
<evidence type="ECO:0000313" key="3">
    <source>
        <dbReference type="Proteomes" id="UP000262073"/>
    </source>
</evidence>
<protein>
    <recommendedName>
        <fullName evidence="1">Ubiquinone biosynthesis accessory factor UbiK</fullName>
    </recommendedName>
</protein>
<accession>A0A346NRV9</accession>
<dbReference type="EMBL" id="CP031769">
    <property type="protein sequence ID" value="AXR08266.1"/>
    <property type="molecule type" value="Genomic_DNA"/>
</dbReference>
<comment type="pathway">
    <text evidence="1">Cofactor biosynthesis; ubiquinone biosynthesis.</text>
</comment>
<keyword evidence="3" id="KW-1185">Reference proteome</keyword>
<evidence type="ECO:0000256" key="1">
    <source>
        <dbReference type="HAMAP-Rule" id="MF_02216"/>
    </source>
</evidence>
<comment type="subcellular location">
    <subcellularLocation>
        <location evidence="1">Cytoplasm</location>
    </subcellularLocation>
</comment>
<dbReference type="PANTHER" id="PTHR38040">
    <property type="entry name" value="UBIQUINONE BIOSYNTHESIS ACCESSORY FACTOR UBIK"/>
    <property type="match status" value="1"/>
</dbReference>
<dbReference type="AlphaFoldDB" id="A0A346NRV9"/>
<dbReference type="GO" id="GO:0006744">
    <property type="term" value="P:ubiquinone biosynthetic process"/>
    <property type="evidence" value="ECO:0007669"/>
    <property type="project" value="UniProtKB-UniRule"/>
</dbReference>
<dbReference type="OrthoDB" id="5297354at2"/>
<evidence type="ECO:0000313" key="2">
    <source>
        <dbReference type="EMBL" id="AXR08266.1"/>
    </source>
</evidence>
<gene>
    <name evidence="1" type="primary">ubiK</name>
    <name evidence="2" type="ORF">D0Y50_19050</name>
</gene>
<dbReference type="UniPathway" id="UPA00232"/>
<keyword evidence="1" id="KW-0831">Ubiquinone biosynthesis</keyword>
<proteinExistence type="inferred from homology"/>
<comment type="function">
    <text evidence="1">Required for efficient ubiquinone (coenzyme Q) biosynthesis. UbiK is probably an accessory factor of Ubi enzymes and facilitates ubiquinone biosynthesis by acting as an assembly factor, a targeting factor, or both.</text>
</comment>
<dbReference type="InterPro" id="IPR007475">
    <property type="entry name" value="UbiK"/>
</dbReference>
<dbReference type="Pfam" id="PF04380">
    <property type="entry name" value="BMFP"/>
    <property type="match status" value="1"/>
</dbReference>
<dbReference type="KEGG" id="salm:D0Y50_19050"/>
<dbReference type="RefSeq" id="WP_108569000.1">
    <property type="nucleotide sequence ID" value="NZ_CP031769.1"/>
</dbReference>
<keyword evidence="1" id="KW-0963">Cytoplasm</keyword>
<comment type="similarity">
    <text evidence="1">Belongs to the UbiK family.</text>
</comment>
<name>A0A346NRV9_9ALTE</name>
<reference evidence="2 3" key="1">
    <citation type="submission" date="2018-08" db="EMBL/GenBank/DDBJ databases">
        <title>Salinimonas sediminis sp. nov., a piezophilic bacterium isolated from a deep-sea sediment sample from the New Britain Trench.</title>
        <authorList>
            <person name="Cao J."/>
        </authorList>
    </citation>
    <scope>NUCLEOTIDE SEQUENCE [LARGE SCALE GENOMIC DNA]</scope>
    <source>
        <strain evidence="2 3">N102</strain>
    </source>
</reference>
<organism evidence="2 3">
    <name type="scientific">Salinimonas sediminis</name>
    <dbReference type="NCBI Taxonomy" id="2303538"/>
    <lineage>
        <taxon>Bacteria</taxon>
        <taxon>Pseudomonadati</taxon>
        <taxon>Pseudomonadota</taxon>
        <taxon>Gammaproteobacteria</taxon>
        <taxon>Alteromonadales</taxon>
        <taxon>Alteromonadaceae</taxon>
        <taxon>Alteromonas/Salinimonas group</taxon>
        <taxon>Salinimonas</taxon>
    </lineage>
</organism>
<sequence length="85" mass="9561">MLDPKKLEELAKQISEAVPPGVRNMAEGAESRIKQVLQSQLSKLDLVSREEFDIQSQVLIRTREKLDAMEARLTELEAKSAAEKP</sequence>